<name>A0A3G2HR59_9BURK</name>
<evidence type="ECO:0000313" key="1">
    <source>
        <dbReference type="EMBL" id="AYN19527.1"/>
    </source>
</evidence>
<proteinExistence type="predicted"/>
<dbReference type="Proteomes" id="UP000268070">
    <property type="component" value="Chromosome"/>
</dbReference>
<dbReference type="EMBL" id="CP032153">
    <property type="protein sequence ID" value="AYN19527.1"/>
    <property type="molecule type" value="Genomic_DNA"/>
</dbReference>
<dbReference type="KEGG" id="aaqu:D3M96_02635"/>
<sequence>MTIGQGNNQNAADTVSADELLERNLADLFGAIGRLKTYTDDIGREGLEDAMRRDAVSHNFGLIAHAVLGLQDISGFQKYESILDRWLKFSWEFTWKSPEVIEWGLVWEILQSDLSLLEVELARIAAAEQQ</sequence>
<dbReference type="AlphaFoldDB" id="A0A3G2HR59"/>
<reference evidence="1 2" key="1">
    <citation type="submission" date="2018-09" db="EMBL/GenBank/DDBJ databases">
        <title>Complete genome sequence of the hydrocarbonoclastic bacterium Alcaligenes aquatilis QD168, isolated from a crude-oil polluted marine sediment of Central Chile.</title>
        <authorList>
            <person name="Duran R.E."/>
            <person name="Barra B."/>
            <person name="Salva-Serra F."/>
            <person name="Mendez V."/>
            <person name="Moore E.R.B."/>
            <person name="Seeger M."/>
        </authorList>
    </citation>
    <scope>NUCLEOTIDE SEQUENCE [LARGE SCALE GENOMIC DNA]</scope>
    <source>
        <strain evidence="1 2">QD168</strain>
    </source>
</reference>
<accession>A0A3G2HR59</accession>
<gene>
    <name evidence="1" type="ORF">D3M96_02635</name>
</gene>
<evidence type="ECO:0000313" key="2">
    <source>
        <dbReference type="Proteomes" id="UP000268070"/>
    </source>
</evidence>
<organism evidence="1 2">
    <name type="scientific">Alcaligenes aquatilis</name>
    <dbReference type="NCBI Taxonomy" id="323284"/>
    <lineage>
        <taxon>Bacteria</taxon>
        <taxon>Pseudomonadati</taxon>
        <taxon>Pseudomonadota</taxon>
        <taxon>Betaproteobacteria</taxon>
        <taxon>Burkholderiales</taxon>
        <taxon>Alcaligenaceae</taxon>
        <taxon>Alcaligenes</taxon>
    </lineage>
</organism>
<dbReference type="RefSeq" id="WP_121737929.1">
    <property type="nucleotide sequence ID" value="NZ_CP032153.1"/>
</dbReference>
<protein>
    <submittedName>
        <fullName evidence="1">Uncharacterized protein</fullName>
    </submittedName>
</protein>